<feature type="region of interest" description="Disordered" evidence="1">
    <location>
        <begin position="1"/>
        <end position="255"/>
    </location>
</feature>
<dbReference type="PANTHER" id="PTHR43628">
    <property type="entry name" value="ACTIVATOR OF C KINASE PROTEIN 1-RELATED"/>
    <property type="match status" value="1"/>
</dbReference>
<dbReference type="GO" id="GO:0032153">
    <property type="term" value="C:cell division site"/>
    <property type="evidence" value="ECO:0007669"/>
    <property type="project" value="TreeGrafter"/>
</dbReference>
<dbReference type="OrthoDB" id="2148946at2759"/>
<dbReference type="Gene3D" id="1.25.40.10">
    <property type="entry name" value="Tetratricopeptide repeat domain"/>
    <property type="match status" value="1"/>
</dbReference>
<feature type="compositionally biased region" description="Basic and acidic residues" evidence="1">
    <location>
        <begin position="399"/>
        <end position="410"/>
    </location>
</feature>
<dbReference type="SUPFAM" id="SSF81901">
    <property type="entry name" value="HCP-like"/>
    <property type="match status" value="1"/>
</dbReference>
<feature type="region of interest" description="Disordered" evidence="1">
    <location>
        <begin position="365"/>
        <end position="487"/>
    </location>
</feature>
<organism evidence="2 3">
    <name type="scientific">Jaminaea rosea</name>
    <dbReference type="NCBI Taxonomy" id="1569628"/>
    <lineage>
        <taxon>Eukaryota</taxon>
        <taxon>Fungi</taxon>
        <taxon>Dikarya</taxon>
        <taxon>Basidiomycota</taxon>
        <taxon>Ustilaginomycotina</taxon>
        <taxon>Exobasidiomycetes</taxon>
        <taxon>Microstromatales</taxon>
        <taxon>Microstromatales incertae sedis</taxon>
        <taxon>Jaminaea</taxon>
    </lineage>
</organism>
<feature type="compositionally biased region" description="Polar residues" evidence="1">
    <location>
        <begin position="697"/>
        <end position="710"/>
    </location>
</feature>
<dbReference type="PANTHER" id="PTHR43628:SF1">
    <property type="entry name" value="CHITIN SYNTHASE REGULATORY FACTOR 2-RELATED"/>
    <property type="match status" value="1"/>
</dbReference>
<feature type="compositionally biased region" description="Gly residues" evidence="1">
    <location>
        <begin position="28"/>
        <end position="39"/>
    </location>
</feature>
<keyword evidence="3" id="KW-1185">Reference proteome</keyword>
<gene>
    <name evidence="2" type="ORF">BDZ90DRAFT_154393</name>
</gene>
<reference evidence="2 3" key="1">
    <citation type="journal article" date="2018" name="Mol. Biol. Evol.">
        <title>Broad Genomic Sampling Reveals a Smut Pathogenic Ancestry of the Fungal Clade Ustilaginomycotina.</title>
        <authorList>
            <person name="Kijpornyongpan T."/>
            <person name="Mondo S.J."/>
            <person name="Barry K."/>
            <person name="Sandor L."/>
            <person name="Lee J."/>
            <person name="Lipzen A."/>
            <person name="Pangilinan J."/>
            <person name="LaButti K."/>
            <person name="Hainaut M."/>
            <person name="Henrissat B."/>
            <person name="Grigoriev I.V."/>
            <person name="Spatafora J.W."/>
            <person name="Aime M.C."/>
        </authorList>
    </citation>
    <scope>NUCLEOTIDE SEQUENCE [LARGE SCALE GENOMIC DNA]</scope>
    <source>
        <strain evidence="2 3">MCA 5214</strain>
    </source>
</reference>
<dbReference type="Proteomes" id="UP000245884">
    <property type="component" value="Unassembled WGS sequence"/>
</dbReference>
<feature type="compositionally biased region" description="Polar residues" evidence="1">
    <location>
        <begin position="296"/>
        <end position="307"/>
    </location>
</feature>
<feature type="compositionally biased region" description="Polar residues" evidence="1">
    <location>
        <begin position="592"/>
        <end position="622"/>
    </location>
</feature>
<dbReference type="GO" id="GO:0010972">
    <property type="term" value="P:negative regulation of G2/M transition of mitotic cell cycle"/>
    <property type="evidence" value="ECO:0007669"/>
    <property type="project" value="TreeGrafter"/>
</dbReference>
<feature type="compositionally biased region" description="Polar residues" evidence="1">
    <location>
        <begin position="159"/>
        <end position="168"/>
    </location>
</feature>
<feature type="region of interest" description="Disordered" evidence="1">
    <location>
        <begin position="324"/>
        <end position="352"/>
    </location>
</feature>
<feature type="region of interest" description="Disordered" evidence="1">
    <location>
        <begin position="285"/>
        <end position="307"/>
    </location>
</feature>
<feature type="region of interest" description="Disordered" evidence="1">
    <location>
        <begin position="507"/>
        <end position="711"/>
    </location>
</feature>
<dbReference type="RefSeq" id="XP_025363274.1">
    <property type="nucleotide sequence ID" value="XM_025503561.1"/>
</dbReference>
<dbReference type="AlphaFoldDB" id="A0A316UTS4"/>
<dbReference type="Pfam" id="PF08238">
    <property type="entry name" value="Sel1"/>
    <property type="match status" value="3"/>
</dbReference>
<feature type="compositionally biased region" description="Polar residues" evidence="1">
    <location>
        <begin position="42"/>
        <end position="51"/>
    </location>
</feature>
<proteinExistence type="predicted"/>
<sequence length="891" mass="93679">MTAATSNPSSYASPSSSSSSSSRRSPYTGGGSNGGGGGPSHLPSSAWSTNRPSHSPYSSPSLASKPLPLHPSEHNRPPPQQHQQHANYYSGSGSDDHIYQKAFALSRSTSVRRGQEGQDGSMKRYQLEDDGPMASRSSSQRPESGQLLSRNAFRDSVASDASFNTITGRSDRESIAFGGPSMSSRSPALHRRDSVDTVKTAEFDEGGRWGRAWADRAEDEESLYGGSEWGSGSGIGDGYDEDEDEDAGGGIMAGRAGGTGGLDALRQLASGKGLEGLHLVDVPGGEGHGQHVQAAHTPQETTASSSAYHLQPLSGKERIVSLTPSIHGAPPGDSTPRNSSFPTHHSNHSVSTIGPDGAHVYVWPPTPDGSVASHGPPFAGAQSVGGGLNVRNTGGAQRAEADAASIHEWEAVSDEEDEDSDEEAEKAAQAISGPVSVSDALRGGHQASSTGHPAGRQPPPPPPSSRYGDPNSALPPGSQIGRTRAAAIAAADGRESIVSDLDVETLRLDGGSSRRDSSSTIGSNATDSRMSVGTVRYDDDGSGRDWYAQQQRPLSSATRPVSVDSTPMARPEQRRGMGSHPPQRGGPHFTPPTRSATMPSPTIDANDTPTAVNTPQRRQQAPPSYPGHPALGSRPPPPLHAKSSTGTPVRPPLASQQQQASARSASSATTTTMSSFKTASSGHTHTASTPSSKPSRRTGTVGQDTKTGPSTAEHFLTQGIAYHEQGDLSRSAYYFERSAKVDGGCVVGMCMWGMTLREGWGARKDPRKGFEWIQRAAAKAGDLMKEAGVAQRTEAELKAVRSELKLSVYELGKCFCYGWGVKQDKPMALEYFELAAKLGDADAQAEAGALYASGKGGCKKDLKKAAGYYRMAAKQGYDLIGLSWVWKSKFD</sequence>
<feature type="compositionally biased region" description="Basic and acidic residues" evidence="1">
    <location>
        <begin position="507"/>
        <end position="517"/>
    </location>
</feature>
<feature type="compositionally biased region" description="Polar residues" evidence="1">
    <location>
        <begin position="135"/>
        <end position="149"/>
    </location>
</feature>
<evidence type="ECO:0000313" key="3">
    <source>
        <dbReference type="Proteomes" id="UP000245884"/>
    </source>
</evidence>
<feature type="compositionally biased region" description="Acidic residues" evidence="1">
    <location>
        <begin position="238"/>
        <end position="247"/>
    </location>
</feature>
<dbReference type="SMART" id="SM00671">
    <property type="entry name" value="SEL1"/>
    <property type="match status" value="3"/>
</dbReference>
<evidence type="ECO:0008006" key="4">
    <source>
        <dbReference type="Google" id="ProtNLM"/>
    </source>
</evidence>
<feature type="compositionally biased region" description="Polar residues" evidence="1">
    <location>
        <begin position="520"/>
        <end position="531"/>
    </location>
</feature>
<feature type="compositionally biased region" description="Basic and acidic residues" evidence="1">
    <location>
        <begin position="113"/>
        <end position="127"/>
    </location>
</feature>
<name>A0A316UTS4_9BASI</name>
<accession>A0A316UTS4</accession>
<feature type="compositionally biased region" description="Acidic residues" evidence="1">
    <location>
        <begin position="411"/>
        <end position="424"/>
    </location>
</feature>
<feature type="compositionally biased region" description="Gly residues" evidence="1">
    <location>
        <begin position="227"/>
        <end position="237"/>
    </location>
</feature>
<feature type="compositionally biased region" description="Polar residues" evidence="1">
    <location>
        <begin position="548"/>
        <end position="565"/>
    </location>
</feature>
<feature type="compositionally biased region" description="Basic and acidic residues" evidence="1">
    <location>
        <begin position="190"/>
        <end position="216"/>
    </location>
</feature>
<protein>
    <recommendedName>
        <fullName evidence="4">HCP-like protein</fullName>
    </recommendedName>
</protein>
<feature type="compositionally biased region" description="Low complexity" evidence="1">
    <location>
        <begin position="52"/>
        <end position="67"/>
    </location>
</feature>
<evidence type="ECO:0000256" key="1">
    <source>
        <dbReference type="SAM" id="MobiDB-lite"/>
    </source>
</evidence>
<feature type="compositionally biased region" description="Polar residues" evidence="1">
    <location>
        <begin position="335"/>
        <end position="352"/>
    </location>
</feature>
<evidence type="ECO:0000313" key="2">
    <source>
        <dbReference type="EMBL" id="PWN28662.1"/>
    </source>
</evidence>
<feature type="compositionally biased region" description="Low complexity" evidence="1">
    <location>
        <begin position="1"/>
        <end position="27"/>
    </location>
</feature>
<dbReference type="InterPro" id="IPR052945">
    <property type="entry name" value="Mitotic_Regulator"/>
</dbReference>
<feature type="compositionally biased region" description="Low complexity" evidence="1">
    <location>
        <begin position="654"/>
        <end position="692"/>
    </location>
</feature>
<dbReference type="InterPro" id="IPR006597">
    <property type="entry name" value="Sel1-like"/>
</dbReference>
<dbReference type="EMBL" id="KZ819665">
    <property type="protein sequence ID" value="PWN28662.1"/>
    <property type="molecule type" value="Genomic_DNA"/>
</dbReference>
<dbReference type="InterPro" id="IPR011990">
    <property type="entry name" value="TPR-like_helical_dom_sf"/>
</dbReference>
<dbReference type="GeneID" id="37025384"/>
<dbReference type="STRING" id="1569628.A0A316UTS4"/>